<dbReference type="InterPro" id="IPR035923">
    <property type="entry name" value="TT1751-like_sf"/>
</dbReference>
<evidence type="ECO:0000313" key="2">
    <source>
        <dbReference type="EMBL" id="SDP48594.1"/>
    </source>
</evidence>
<evidence type="ECO:0000313" key="3">
    <source>
        <dbReference type="Proteomes" id="UP000199159"/>
    </source>
</evidence>
<dbReference type="STRING" id="930152.SAMN05216565_103270"/>
<dbReference type="InterPro" id="IPR005180">
    <property type="entry name" value="DUF302"/>
</dbReference>
<gene>
    <name evidence="2" type="ORF">SAMN05216565_103270</name>
</gene>
<evidence type="ECO:0000259" key="1">
    <source>
        <dbReference type="Pfam" id="PF03625"/>
    </source>
</evidence>
<dbReference type="EMBL" id="FNJU01000003">
    <property type="protein sequence ID" value="SDP48594.1"/>
    <property type="molecule type" value="Genomic_DNA"/>
</dbReference>
<dbReference type="RefSeq" id="WP_090852044.1">
    <property type="nucleotide sequence ID" value="NZ_FNJU01000003.1"/>
</dbReference>
<dbReference type="OrthoDB" id="9791067at2"/>
<dbReference type="InterPro" id="IPR016796">
    <property type="entry name" value="UCP021774"/>
</dbReference>
<keyword evidence="3" id="KW-1185">Reference proteome</keyword>
<dbReference type="CDD" id="cd14797">
    <property type="entry name" value="DUF302"/>
    <property type="match status" value="1"/>
</dbReference>
<dbReference type="PIRSF" id="PIRSF021774">
    <property type="entry name" value="UCP021774"/>
    <property type="match status" value="1"/>
</dbReference>
<organism evidence="2 3">
    <name type="scientific">Litchfieldia salsa</name>
    <dbReference type="NCBI Taxonomy" id="930152"/>
    <lineage>
        <taxon>Bacteria</taxon>
        <taxon>Bacillati</taxon>
        <taxon>Bacillota</taxon>
        <taxon>Bacilli</taxon>
        <taxon>Bacillales</taxon>
        <taxon>Bacillaceae</taxon>
        <taxon>Litchfieldia</taxon>
    </lineage>
</organism>
<accession>A0A1H0T3S1</accession>
<dbReference type="PANTHER" id="PTHR38342">
    <property type="entry name" value="SLR5037 PROTEIN"/>
    <property type="match status" value="1"/>
</dbReference>
<dbReference type="Pfam" id="PF03625">
    <property type="entry name" value="DUF302"/>
    <property type="match status" value="1"/>
</dbReference>
<dbReference type="AlphaFoldDB" id="A0A1H0T3S1"/>
<dbReference type="PANTHER" id="PTHR38342:SF1">
    <property type="entry name" value="SLR5037 PROTEIN"/>
    <property type="match status" value="1"/>
</dbReference>
<protein>
    <submittedName>
        <fullName evidence="2">Uncharacterized conserved protein, DUF302 family</fullName>
    </submittedName>
</protein>
<name>A0A1H0T3S1_9BACI</name>
<proteinExistence type="predicted"/>
<feature type="domain" description="DUF302" evidence="1">
    <location>
        <begin position="35"/>
        <end position="97"/>
    </location>
</feature>
<reference evidence="3" key="1">
    <citation type="submission" date="2016-10" db="EMBL/GenBank/DDBJ databases">
        <authorList>
            <person name="Varghese N."/>
            <person name="Submissions S."/>
        </authorList>
    </citation>
    <scope>NUCLEOTIDE SEQUENCE [LARGE SCALE GENOMIC DNA]</scope>
    <source>
        <strain evidence="3">IBRC-M10078</strain>
    </source>
</reference>
<dbReference type="Proteomes" id="UP000199159">
    <property type="component" value="Unassembled WGS sequence"/>
</dbReference>
<dbReference type="Gene3D" id="3.30.310.70">
    <property type="entry name" value="TT1751-like domain"/>
    <property type="match status" value="1"/>
</dbReference>
<dbReference type="SUPFAM" id="SSF103247">
    <property type="entry name" value="TT1751-like"/>
    <property type="match status" value="1"/>
</dbReference>
<sequence length="129" mass="14889">MQFEYTVETKDDIKTAISSLEDTLKEEKFGVLWEFDIKGKLQEKGLDFNQEYKVLEVCNPHEAQRILSENQMVGYFLPCKIVVYDDQGKTKIGMPRPTALVSMVDDPKIKELAEDIEQRLIDCINKSIV</sequence>